<organism evidence="3 4">
    <name type="scientific">Schaalia odontolytica</name>
    <dbReference type="NCBI Taxonomy" id="1660"/>
    <lineage>
        <taxon>Bacteria</taxon>
        <taxon>Bacillati</taxon>
        <taxon>Actinomycetota</taxon>
        <taxon>Actinomycetes</taxon>
        <taxon>Actinomycetales</taxon>
        <taxon>Actinomycetaceae</taxon>
        <taxon>Schaalia</taxon>
    </lineage>
</organism>
<dbReference type="OrthoDB" id="9966388at2"/>
<gene>
    <name evidence="3" type="ORF">NCTC9935_01849</name>
</gene>
<evidence type="ECO:0000256" key="1">
    <source>
        <dbReference type="SAM" id="Coils"/>
    </source>
</evidence>
<dbReference type="RefSeq" id="WP_111824309.1">
    <property type="nucleotide sequence ID" value="NZ_CBDERX010000051.1"/>
</dbReference>
<dbReference type="EMBL" id="UAPR01000009">
    <property type="protein sequence ID" value="SPT56319.1"/>
    <property type="molecule type" value="Genomic_DNA"/>
</dbReference>
<sequence>MAGEDGQEYNDERQQQANPYVQESQDAVDSSSKASYSLGSAQTNDVWGSEDGPDTLGRKASEMFNGISDVLTKENSLIAEFETKMKQAIESIKAAEADNEQAFQTVNGTLKDLAGSEQAQALASSLEKAGFVEKRPAQNGWVTGTTQAPTGQTSASGAPATGGGSAPVPNPPAPTSGPSEY</sequence>
<feature type="compositionally biased region" description="Polar residues" evidence="2">
    <location>
        <begin position="15"/>
        <end position="29"/>
    </location>
</feature>
<name>A0A2X0U3J0_9ACTO</name>
<dbReference type="AlphaFoldDB" id="A0A2X0U3J0"/>
<reference evidence="3 4" key="1">
    <citation type="submission" date="2018-06" db="EMBL/GenBank/DDBJ databases">
        <authorList>
            <consortium name="Pathogen Informatics"/>
            <person name="Doyle S."/>
        </authorList>
    </citation>
    <scope>NUCLEOTIDE SEQUENCE [LARGE SCALE GENOMIC DNA]</scope>
    <source>
        <strain evidence="3 4">NCTC9935</strain>
    </source>
</reference>
<feature type="region of interest" description="Disordered" evidence="2">
    <location>
        <begin position="129"/>
        <end position="181"/>
    </location>
</feature>
<feature type="coiled-coil region" evidence="1">
    <location>
        <begin position="78"/>
        <end position="105"/>
    </location>
</feature>
<feature type="region of interest" description="Disordered" evidence="2">
    <location>
        <begin position="1"/>
        <end position="60"/>
    </location>
</feature>
<evidence type="ECO:0000313" key="4">
    <source>
        <dbReference type="Proteomes" id="UP000250192"/>
    </source>
</evidence>
<protein>
    <submittedName>
        <fullName evidence="3">Uncharacterized protein</fullName>
    </submittedName>
</protein>
<feature type="compositionally biased region" description="Low complexity" evidence="2">
    <location>
        <begin position="30"/>
        <end position="40"/>
    </location>
</feature>
<keyword evidence="4" id="KW-1185">Reference proteome</keyword>
<keyword evidence="1" id="KW-0175">Coiled coil</keyword>
<accession>A0A2X0U3J0</accession>
<proteinExistence type="predicted"/>
<evidence type="ECO:0000313" key="3">
    <source>
        <dbReference type="EMBL" id="SPT56319.1"/>
    </source>
</evidence>
<evidence type="ECO:0000256" key="2">
    <source>
        <dbReference type="SAM" id="MobiDB-lite"/>
    </source>
</evidence>
<dbReference type="Proteomes" id="UP000250192">
    <property type="component" value="Unassembled WGS sequence"/>
</dbReference>
<dbReference type="GeneID" id="93757980"/>
<feature type="compositionally biased region" description="Low complexity" evidence="2">
    <location>
        <begin position="150"/>
        <end position="159"/>
    </location>
</feature>
<feature type="compositionally biased region" description="Polar residues" evidence="2">
    <location>
        <begin position="140"/>
        <end position="149"/>
    </location>
</feature>